<dbReference type="SMART" id="SM00320">
    <property type="entry name" value="WD40"/>
    <property type="match status" value="11"/>
</dbReference>
<feature type="repeat" description="WD" evidence="11">
    <location>
        <begin position="662"/>
        <end position="694"/>
    </location>
</feature>
<dbReference type="Pfam" id="PF00400">
    <property type="entry name" value="WD40"/>
    <property type="match status" value="6"/>
</dbReference>
<dbReference type="GO" id="GO:0005737">
    <property type="term" value="C:cytoplasm"/>
    <property type="evidence" value="ECO:0007669"/>
    <property type="project" value="UniProtKB-SubCell"/>
</dbReference>
<name>A0AA40FBJ1_9PEZI</name>
<feature type="repeat" description="WD" evidence="11">
    <location>
        <begin position="213"/>
        <end position="261"/>
    </location>
</feature>
<dbReference type="SUPFAM" id="SSF50978">
    <property type="entry name" value="WD40 repeat-like"/>
    <property type="match status" value="2"/>
</dbReference>
<gene>
    <name evidence="12" type="ORF">B0T18DRAFT_386435</name>
</gene>
<evidence type="ECO:0000256" key="10">
    <source>
        <dbReference type="ARBA" id="ARBA00023242"/>
    </source>
</evidence>
<sequence>MAEAVVISRYLSAGANRYSAAADWGDEGTVAFGSDSNVCFWNPANTRGITHIISGHTAHVRSVKFLPKLTGDEVSFLVTGGDDLTLRIWASDPESGAVTCLQTLEGHTSPINCIAALRAPQTADDKRRIFASGAADATVKVWSFEAGGQAMLLQTIKTAKGYLPLAIALSPLDDDGKALIMAVAGTTSTVQIFTAAVRPENSTELEFSLQATLSGHENWVRSLDFIREKPDEAGSDLLLASASQDKYIRIWRVHQGTALSALSAVGVDMAVGALMPGNKIHKLSAAGQKYCVMFEALLLGHEDWIYSAKWTRAASPDSRLQLLSASADNSLSIWESDADSGIWITVARLGELSREKGATTATGSIGGFWTGLWSPTASTVVTLGRTGSWRRWDHDPATDAWHQALAISGHTRAVTGLSWARDGSHLLSTSSDQTTRLHAEWTATGTWHELARPQIHGYDLNCIDTLGPSSFVSGADEKLLRVFTTPQSVARLLARLTPVPLPPDASTLPDAANMPVLGLSNKAIDSAPLNDENLLPQQHPTSALEASHPPFEDSLSRHTLFPETEKLYGHGYEISCLAATADGALVASACRASSLNHAVVRLVETRRWTEVKPPLAAHALTVTRLRFGGEGDRFLLSVGRDRQWVVWEREEGGGFKLLQANAKGHSRMILDAAWGGGGGRVFATAGRDRQVKVWVRRGEGGEFVLGLAVAQEHAVTALDFAAEEGDGRMVLAVGTEAGKLAVLVLRVEGEGEVVIVETVEVPRELWLPRAVMQLAWRPARGEDGKGRRELAVAGEDGSLRIYAVAV</sequence>
<dbReference type="InterPro" id="IPR001680">
    <property type="entry name" value="WD40_rpt"/>
</dbReference>
<dbReference type="PANTHER" id="PTHR44111">
    <property type="entry name" value="ELONGATOR COMPLEX PROTEIN 2"/>
    <property type="match status" value="1"/>
</dbReference>
<evidence type="ECO:0000256" key="1">
    <source>
        <dbReference type="ARBA" id="ARBA00004123"/>
    </source>
</evidence>
<feature type="repeat" description="WD" evidence="11">
    <location>
        <begin position="407"/>
        <end position="437"/>
    </location>
</feature>
<dbReference type="InterPro" id="IPR015943">
    <property type="entry name" value="WD40/YVTN_repeat-like_dom_sf"/>
</dbReference>
<reference evidence="12" key="1">
    <citation type="submission" date="2023-06" db="EMBL/GenBank/DDBJ databases">
        <title>Genome-scale phylogeny and comparative genomics of the fungal order Sordariales.</title>
        <authorList>
            <consortium name="Lawrence Berkeley National Laboratory"/>
            <person name="Hensen N."/>
            <person name="Bonometti L."/>
            <person name="Westerberg I."/>
            <person name="Brannstrom I.O."/>
            <person name="Guillou S."/>
            <person name="Cros-Aarteil S."/>
            <person name="Calhoun S."/>
            <person name="Haridas S."/>
            <person name="Kuo A."/>
            <person name="Mondo S."/>
            <person name="Pangilinan J."/>
            <person name="Riley R."/>
            <person name="LaButti K."/>
            <person name="Andreopoulos B."/>
            <person name="Lipzen A."/>
            <person name="Chen C."/>
            <person name="Yanf M."/>
            <person name="Daum C."/>
            <person name="Ng V."/>
            <person name="Clum A."/>
            <person name="Steindorff A."/>
            <person name="Ohm R."/>
            <person name="Martin F."/>
            <person name="Silar P."/>
            <person name="Natvig D."/>
            <person name="Lalanne C."/>
            <person name="Gautier V."/>
            <person name="Ament-velasquez S.L."/>
            <person name="Kruys A."/>
            <person name="Hutchinson M.I."/>
            <person name="Powell A.J."/>
            <person name="Barry K."/>
            <person name="Miller A.N."/>
            <person name="Grigoriev I.V."/>
            <person name="Debuchy R."/>
            <person name="Gladieux P."/>
            <person name="Thoren M.H."/>
            <person name="Johannesson H."/>
        </authorList>
    </citation>
    <scope>NUCLEOTIDE SEQUENCE</scope>
    <source>
        <strain evidence="12">SMH3187-1</strain>
    </source>
</reference>
<dbReference type="EMBL" id="JAUKUD010000001">
    <property type="protein sequence ID" value="KAK0754582.1"/>
    <property type="molecule type" value="Genomic_DNA"/>
</dbReference>
<evidence type="ECO:0000256" key="4">
    <source>
        <dbReference type="ARBA" id="ARBA00005881"/>
    </source>
</evidence>
<proteinExistence type="inferred from homology"/>
<evidence type="ECO:0000256" key="3">
    <source>
        <dbReference type="ARBA" id="ARBA00005043"/>
    </source>
</evidence>
<dbReference type="PANTHER" id="PTHR44111:SF1">
    <property type="entry name" value="ELONGATOR COMPLEX PROTEIN 2"/>
    <property type="match status" value="1"/>
</dbReference>
<dbReference type="PROSITE" id="PS50294">
    <property type="entry name" value="WD_REPEATS_REGION"/>
    <property type="match status" value="1"/>
</dbReference>
<keyword evidence="13" id="KW-1185">Reference proteome</keyword>
<dbReference type="PROSITE" id="PS50082">
    <property type="entry name" value="WD_REPEATS_2"/>
    <property type="match status" value="5"/>
</dbReference>
<evidence type="ECO:0000313" key="13">
    <source>
        <dbReference type="Proteomes" id="UP001172155"/>
    </source>
</evidence>
<feature type="repeat" description="WD" evidence="11">
    <location>
        <begin position="104"/>
        <end position="152"/>
    </location>
</feature>
<dbReference type="GO" id="GO:0033588">
    <property type="term" value="C:elongator holoenzyme complex"/>
    <property type="evidence" value="ECO:0007669"/>
    <property type="project" value="InterPro"/>
</dbReference>
<organism evidence="12 13">
    <name type="scientific">Schizothecium vesticola</name>
    <dbReference type="NCBI Taxonomy" id="314040"/>
    <lineage>
        <taxon>Eukaryota</taxon>
        <taxon>Fungi</taxon>
        <taxon>Dikarya</taxon>
        <taxon>Ascomycota</taxon>
        <taxon>Pezizomycotina</taxon>
        <taxon>Sordariomycetes</taxon>
        <taxon>Sordariomycetidae</taxon>
        <taxon>Sordariales</taxon>
        <taxon>Schizotheciaceae</taxon>
        <taxon>Schizothecium</taxon>
    </lineage>
</organism>
<evidence type="ECO:0000313" key="12">
    <source>
        <dbReference type="EMBL" id="KAK0754582.1"/>
    </source>
</evidence>
<comment type="caution">
    <text evidence="12">The sequence shown here is derived from an EMBL/GenBank/DDBJ whole genome shotgun (WGS) entry which is preliminary data.</text>
</comment>
<protein>
    <recommendedName>
        <fullName evidence="5">Elongator complex protein 2</fullName>
    </recommendedName>
</protein>
<keyword evidence="8" id="KW-0819">tRNA processing</keyword>
<evidence type="ECO:0000256" key="6">
    <source>
        <dbReference type="ARBA" id="ARBA00022490"/>
    </source>
</evidence>
<comment type="pathway">
    <text evidence="3">tRNA modification; 5-methoxycarbonylmethyl-2-thiouridine-tRNA biosynthesis.</text>
</comment>
<comment type="similarity">
    <text evidence="4">Belongs to the WD repeat ELP2 family.</text>
</comment>
<evidence type="ECO:0000256" key="2">
    <source>
        <dbReference type="ARBA" id="ARBA00004496"/>
    </source>
</evidence>
<dbReference type="GO" id="GO:0005634">
    <property type="term" value="C:nucleus"/>
    <property type="evidence" value="ECO:0007669"/>
    <property type="project" value="UniProtKB-SubCell"/>
</dbReference>
<dbReference type="Proteomes" id="UP001172155">
    <property type="component" value="Unassembled WGS sequence"/>
</dbReference>
<keyword evidence="7 11" id="KW-0853">WD repeat</keyword>
<evidence type="ECO:0000256" key="11">
    <source>
        <dbReference type="PROSITE-ProRule" id="PRU00221"/>
    </source>
</evidence>
<dbReference type="CDD" id="cd00200">
    <property type="entry name" value="WD40"/>
    <property type="match status" value="1"/>
</dbReference>
<evidence type="ECO:0000256" key="5">
    <source>
        <dbReference type="ARBA" id="ARBA00020267"/>
    </source>
</evidence>
<dbReference type="InterPro" id="IPR036322">
    <property type="entry name" value="WD40_repeat_dom_sf"/>
</dbReference>
<keyword evidence="6" id="KW-0963">Cytoplasm</keyword>
<evidence type="ECO:0000256" key="9">
    <source>
        <dbReference type="ARBA" id="ARBA00022737"/>
    </source>
</evidence>
<keyword evidence="9" id="KW-0677">Repeat</keyword>
<dbReference type="FunFam" id="2.130.10.10:FF:000400">
    <property type="entry name" value="Elongator acetyltransferase complex subunit 2"/>
    <property type="match status" value="1"/>
</dbReference>
<feature type="repeat" description="WD" evidence="11">
    <location>
        <begin position="53"/>
        <end position="89"/>
    </location>
</feature>
<evidence type="ECO:0000256" key="7">
    <source>
        <dbReference type="ARBA" id="ARBA00022574"/>
    </source>
</evidence>
<dbReference type="InterPro" id="IPR037289">
    <property type="entry name" value="Elp2"/>
</dbReference>
<dbReference type="AlphaFoldDB" id="A0AA40FBJ1"/>
<accession>A0AA40FBJ1</accession>
<keyword evidence="10" id="KW-0539">Nucleus</keyword>
<comment type="subcellular location">
    <subcellularLocation>
        <location evidence="2">Cytoplasm</location>
    </subcellularLocation>
    <subcellularLocation>
        <location evidence="1">Nucleus</location>
    </subcellularLocation>
</comment>
<evidence type="ECO:0000256" key="8">
    <source>
        <dbReference type="ARBA" id="ARBA00022694"/>
    </source>
</evidence>
<dbReference type="GO" id="GO:0002098">
    <property type="term" value="P:tRNA wobble uridine modification"/>
    <property type="evidence" value="ECO:0007669"/>
    <property type="project" value="InterPro"/>
</dbReference>
<dbReference type="Gene3D" id="2.130.10.10">
    <property type="entry name" value="YVTN repeat-like/Quinoprotein amine dehydrogenase"/>
    <property type="match status" value="4"/>
</dbReference>